<protein>
    <submittedName>
        <fullName evidence="2">Uncharacterized protein</fullName>
    </submittedName>
</protein>
<proteinExistence type="predicted"/>
<feature type="transmembrane region" description="Helical" evidence="1">
    <location>
        <begin position="39"/>
        <end position="58"/>
    </location>
</feature>
<feature type="transmembrane region" description="Helical" evidence="1">
    <location>
        <begin position="78"/>
        <end position="101"/>
    </location>
</feature>
<gene>
    <name evidence="2" type="ORF">SDC9_101708</name>
</gene>
<sequence length="102" mass="12285">MKIIRKIRLCFTFYTYFLFASLTIDAMCMSVMWHNGIGAYSSLFWLKLASMGAIFYLVNEYKKQEYYYFYNFGLSKKLLWIVTLSLDLILFYILTIITFQLR</sequence>
<comment type="caution">
    <text evidence="2">The sequence shown here is derived from an EMBL/GenBank/DDBJ whole genome shotgun (WGS) entry which is preliminary data.</text>
</comment>
<reference evidence="2" key="1">
    <citation type="submission" date="2019-08" db="EMBL/GenBank/DDBJ databases">
        <authorList>
            <person name="Kucharzyk K."/>
            <person name="Murdoch R.W."/>
            <person name="Higgins S."/>
            <person name="Loffler F."/>
        </authorList>
    </citation>
    <scope>NUCLEOTIDE SEQUENCE</scope>
</reference>
<dbReference type="EMBL" id="VSSQ01015028">
    <property type="protein sequence ID" value="MPM54925.1"/>
    <property type="molecule type" value="Genomic_DNA"/>
</dbReference>
<keyword evidence="1" id="KW-0472">Membrane</keyword>
<keyword evidence="1" id="KW-1133">Transmembrane helix</keyword>
<accession>A0A645ANW0</accession>
<name>A0A645ANW0_9ZZZZ</name>
<dbReference type="AlphaFoldDB" id="A0A645ANW0"/>
<evidence type="ECO:0000313" key="2">
    <source>
        <dbReference type="EMBL" id="MPM54925.1"/>
    </source>
</evidence>
<organism evidence="2">
    <name type="scientific">bioreactor metagenome</name>
    <dbReference type="NCBI Taxonomy" id="1076179"/>
    <lineage>
        <taxon>unclassified sequences</taxon>
        <taxon>metagenomes</taxon>
        <taxon>ecological metagenomes</taxon>
    </lineage>
</organism>
<keyword evidence="1" id="KW-0812">Transmembrane</keyword>
<evidence type="ECO:0000256" key="1">
    <source>
        <dbReference type="SAM" id="Phobius"/>
    </source>
</evidence>
<feature type="transmembrane region" description="Helical" evidence="1">
    <location>
        <begin position="12"/>
        <end position="33"/>
    </location>
</feature>